<evidence type="ECO:0000256" key="4">
    <source>
        <dbReference type="ARBA" id="ARBA00023027"/>
    </source>
</evidence>
<feature type="binding site" evidence="5">
    <location>
        <position position="332"/>
    </location>
    <ligand>
        <name>FAD</name>
        <dbReference type="ChEBI" id="CHEBI:57692"/>
    </ligand>
</feature>
<feature type="domain" description="Pyridine nucleotide-disulphide oxidoreductase dimerisation" evidence="7">
    <location>
        <begin position="381"/>
        <end position="487"/>
    </location>
</feature>
<dbReference type="GO" id="GO:0004148">
    <property type="term" value="F:dihydrolipoyl dehydrogenase (NADH) activity"/>
    <property type="evidence" value="ECO:0007669"/>
    <property type="project" value="TreeGrafter"/>
</dbReference>
<protein>
    <submittedName>
        <fullName evidence="9">Putative oxidoreductase</fullName>
    </submittedName>
</protein>
<dbReference type="OrthoDB" id="361797at2759"/>
<dbReference type="Gene3D" id="3.30.390.30">
    <property type="match status" value="1"/>
</dbReference>
<dbReference type="PIRSF" id="PIRSF000350">
    <property type="entry name" value="Mercury_reductase_MerA"/>
    <property type="match status" value="1"/>
</dbReference>
<dbReference type="InterPro" id="IPR023753">
    <property type="entry name" value="FAD/NAD-binding_dom"/>
</dbReference>
<keyword evidence="10" id="KW-1185">Reference proteome</keyword>
<keyword evidence="2" id="KW-0285">Flavoprotein</keyword>
<dbReference type="EMBL" id="ML991772">
    <property type="protein sequence ID" value="KAF2239694.1"/>
    <property type="molecule type" value="Genomic_DNA"/>
</dbReference>
<evidence type="ECO:0000256" key="6">
    <source>
        <dbReference type="PIRSR" id="PIRSR000350-4"/>
    </source>
</evidence>
<keyword evidence="5" id="KW-0547">Nucleotide-binding</keyword>
<accession>A0A6A6HNI9</accession>
<dbReference type="GO" id="GO:0050660">
    <property type="term" value="F:flavin adenine dinucleotide binding"/>
    <property type="evidence" value="ECO:0007669"/>
    <property type="project" value="TreeGrafter"/>
</dbReference>
<dbReference type="InterPro" id="IPR004099">
    <property type="entry name" value="Pyr_nucl-diS_OxRdtase_dimer"/>
</dbReference>
<evidence type="ECO:0000259" key="7">
    <source>
        <dbReference type="Pfam" id="PF02852"/>
    </source>
</evidence>
<keyword evidence="4 5" id="KW-0520">NAD</keyword>
<evidence type="ECO:0000256" key="2">
    <source>
        <dbReference type="ARBA" id="ARBA00022630"/>
    </source>
</evidence>
<feature type="domain" description="FAD/NAD(P)-binding" evidence="8">
    <location>
        <begin position="23"/>
        <end position="346"/>
    </location>
</feature>
<dbReference type="SUPFAM" id="SSF55424">
    <property type="entry name" value="FAD/NAD-linked reductases, dimerisation (C-terminal) domain"/>
    <property type="match status" value="1"/>
</dbReference>
<dbReference type="PRINTS" id="PR00368">
    <property type="entry name" value="FADPNR"/>
</dbReference>
<dbReference type="Pfam" id="PF07992">
    <property type="entry name" value="Pyr_redox_2"/>
    <property type="match status" value="1"/>
</dbReference>
<dbReference type="PANTHER" id="PTHR22912:SF151">
    <property type="entry name" value="DIHYDROLIPOYL DEHYDROGENASE, MITOCHONDRIAL"/>
    <property type="match status" value="1"/>
</dbReference>
<name>A0A6A6HNI9_VIRVR</name>
<feature type="binding site" evidence="5">
    <location>
        <begin position="164"/>
        <end position="166"/>
    </location>
    <ligand>
        <name>FAD</name>
        <dbReference type="ChEBI" id="CHEBI:57692"/>
    </ligand>
</feature>
<sequence>MTSTKDHGNGTLYTTSSLKTCDYDVICIGSGWASRPIASRAVAAGLEALIIDNDLIGGDCPFWACVPSKALLRPSEALEAAKAVGGARERVTDPNVDAKAVFNRRDAFTRGWNDEKLLVPTTLETGTDLLRGTAKLVGVKKIAVTSKDGHSIEITARCAVAICTGSTPRIPDVPGLKAAHPWTPKEATSASSIPKHLIILGTGAVGCEMATVYSSFGAKVTVISSTSEILSKLDNEAGRLVRTALEARGVEFLLGSTLVEVQRMRDSSITVKTSSGTQLSASEILVATGRKPRTDGCGLELFDIPIDGTPVEVDESLRVKSVRDKWLYAVGDVNGRSPLTHMCKYQARIAATAIIRQARGDLTTEQAPWNSVSATADHLAIPQVIFTQPAVASVGLSRMQAKERNVPVRIIQTGAVTVGALLHGDTFGEGWAQWVVDAESEKLLGMTVVGQDATELIHAATVAIVGGVRLDRLVHTVPCFPTMSEVYLNLIEAAGL</sequence>
<evidence type="ECO:0000259" key="8">
    <source>
        <dbReference type="Pfam" id="PF07992"/>
    </source>
</evidence>
<reference evidence="9" key="1">
    <citation type="journal article" date="2020" name="Stud. Mycol.">
        <title>101 Dothideomycetes genomes: a test case for predicting lifestyles and emergence of pathogens.</title>
        <authorList>
            <person name="Haridas S."/>
            <person name="Albert R."/>
            <person name="Binder M."/>
            <person name="Bloem J."/>
            <person name="Labutti K."/>
            <person name="Salamov A."/>
            <person name="Andreopoulos B."/>
            <person name="Baker S."/>
            <person name="Barry K."/>
            <person name="Bills G."/>
            <person name="Bluhm B."/>
            <person name="Cannon C."/>
            <person name="Castanera R."/>
            <person name="Culley D."/>
            <person name="Daum C."/>
            <person name="Ezra D."/>
            <person name="Gonzalez J."/>
            <person name="Henrissat B."/>
            <person name="Kuo A."/>
            <person name="Liang C."/>
            <person name="Lipzen A."/>
            <person name="Lutzoni F."/>
            <person name="Magnuson J."/>
            <person name="Mondo S."/>
            <person name="Nolan M."/>
            <person name="Ohm R."/>
            <person name="Pangilinan J."/>
            <person name="Park H.-J."/>
            <person name="Ramirez L."/>
            <person name="Alfaro M."/>
            <person name="Sun H."/>
            <person name="Tritt A."/>
            <person name="Yoshinaga Y."/>
            <person name="Zwiers L.-H."/>
            <person name="Turgeon B."/>
            <person name="Goodwin S."/>
            <person name="Spatafora J."/>
            <person name="Crous P."/>
            <person name="Grigoriev I."/>
        </authorList>
    </citation>
    <scope>NUCLEOTIDE SEQUENCE</scope>
    <source>
        <strain evidence="9">Tuck. ex Michener</strain>
    </source>
</reference>
<feature type="disulfide bond" description="Redox-active" evidence="6">
    <location>
        <begin position="60"/>
        <end position="65"/>
    </location>
</feature>
<evidence type="ECO:0000256" key="1">
    <source>
        <dbReference type="ARBA" id="ARBA00007532"/>
    </source>
</evidence>
<dbReference type="InterPro" id="IPR001100">
    <property type="entry name" value="Pyr_nuc-diS_OxRdtase"/>
</dbReference>
<dbReference type="Gene3D" id="3.50.50.60">
    <property type="entry name" value="FAD/NAD(P)-binding domain"/>
    <property type="match status" value="2"/>
</dbReference>
<organism evidence="9 10">
    <name type="scientific">Viridothelium virens</name>
    <name type="common">Speckled blister lichen</name>
    <name type="synonym">Trypethelium virens</name>
    <dbReference type="NCBI Taxonomy" id="1048519"/>
    <lineage>
        <taxon>Eukaryota</taxon>
        <taxon>Fungi</taxon>
        <taxon>Dikarya</taxon>
        <taxon>Ascomycota</taxon>
        <taxon>Pezizomycotina</taxon>
        <taxon>Dothideomycetes</taxon>
        <taxon>Dothideomycetes incertae sedis</taxon>
        <taxon>Trypetheliales</taxon>
        <taxon>Trypetheliaceae</taxon>
        <taxon>Viridothelium</taxon>
    </lineage>
</organism>
<feature type="binding site" evidence="5">
    <location>
        <position position="289"/>
    </location>
    <ligand>
        <name>NAD(+)</name>
        <dbReference type="ChEBI" id="CHEBI:57540"/>
    </ligand>
</feature>
<dbReference type="InterPro" id="IPR050151">
    <property type="entry name" value="Class-I_Pyr_Nuc-Dis_Oxidored"/>
</dbReference>
<dbReference type="SUPFAM" id="SSF51905">
    <property type="entry name" value="FAD/NAD(P)-binding domain"/>
    <property type="match status" value="1"/>
</dbReference>
<comment type="similarity">
    <text evidence="1">Belongs to the class-I pyridine nucleotide-disulfide oxidoreductase family.</text>
</comment>
<evidence type="ECO:0000313" key="10">
    <source>
        <dbReference type="Proteomes" id="UP000800092"/>
    </source>
</evidence>
<proteinExistence type="inferred from homology"/>
<dbReference type="GO" id="GO:0006103">
    <property type="term" value="P:2-oxoglutarate metabolic process"/>
    <property type="evidence" value="ECO:0007669"/>
    <property type="project" value="TreeGrafter"/>
</dbReference>
<evidence type="ECO:0000313" key="9">
    <source>
        <dbReference type="EMBL" id="KAF2239694.1"/>
    </source>
</evidence>
<feature type="binding site" evidence="5">
    <location>
        <begin position="201"/>
        <end position="208"/>
    </location>
    <ligand>
        <name>NAD(+)</name>
        <dbReference type="ChEBI" id="CHEBI:57540"/>
    </ligand>
</feature>
<dbReference type="Proteomes" id="UP000800092">
    <property type="component" value="Unassembled WGS sequence"/>
</dbReference>
<keyword evidence="3 5" id="KW-0274">FAD</keyword>
<dbReference type="AlphaFoldDB" id="A0A6A6HNI9"/>
<dbReference type="PRINTS" id="PR00411">
    <property type="entry name" value="PNDRDTASEI"/>
</dbReference>
<evidence type="ECO:0000256" key="3">
    <source>
        <dbReference type="ARBA" id="ARBA00022827"/>
    </source>
</evidence>
<comment type="cofactor">
    <cofactor evidence="5">
        <name>FAD</name>
        <dbReference type="ChEBI" id="CHEBI:57692"/>
    </cofactor>
    <text evidence="5">Binds 1 FAD per subunit.</text>
</comment>
<evidence type="ECO:0000256" key="5">
    <source>
        <dbReference type="PIRSR" id="PIRSR000350-3"/>
    </source>
</evidence>
<dbReference type="InterPro" id="IPR016156">
    <property type="entry name" value="FAD/NAD-linked_Rdtase_dimer_sf"/>
</dbReference>
<feature type="binding site" evidence="5">
    <location>
        <position position="69"/>
    </location>
    <ligand>
        <name>FAD</name>
        <dbReference type="ChEBI" id="CHEBI:57692"/>
    </ligand>
</feature>
<gene>
    <name evidence="9" type="ORF">EV356DRAFT_499898</name>
</gene>
<dbReference type="InterPro" id="IPR036188">
    <property type="entry name" value="FAD/NAD-bd_sf"/>
</dbReference>
<dbReference type="PANTHER" id="PTHR22912">
    <property type="entry name" value="DISULFIDE OXIDOREDUCTASE"/>
    <property type="match status" value="1"/>
</dbReference>
<dbReference type="Pfam" id="PF02852">
    <property type="entry name" value="Pyr_redox_dim"/>
    <property type="match status" value="1"/>
</dbReference>